<dbReference type="GO" id="GO:0005634">
    <property type="term" value="C:nucleus"/>
    <property type="evidence" value="ECO:0007669"/>
    <property type="project" value="UniProtKB-UniRule"/>
</dbReference>
<feature type="region of interest" description="Disordered" evidence="2">
    <location>
        <begin position="428"/>
        <end position="478"/>
    </location>
</feature>
<dbReference type="SUPFAM" id="SSF47095">
    <property type="entry name" value="HMG-box"/>
    <property type="match status" value="1"/>
</dbReference>
<dbReference type="EMBL" id="KI669463">
    <property type="protein sequence ID" value="OCF57389.1"/>
    <property type="molecule type" value="Genomic_DNA"/>
</dbReference>
<evidence type="ECO:0000259" key="3">
    <source>
        <dbReference type="PROSITE" id="PS50118"/>
    </source>
</evidence>
<dbReference type="InterPro" id="IPR009071">
    <property type="entry name" value="HMG_box_dom"/>
</dbReference>
<accession>A0A1B9IP73</accession>
<feature type="region of interest" description="Disordered" evidence="2">
    <location>
        <begin position="592"/>
        <end position="679"/>
    </location>
</feature>
<feature type="compositionally biased region" description="Polar residues" evidence="2">
    <location>
        <begin position="81"/>
        <end position="94"/>
    </location>
</feature>
<gene>
    <name evidence="4" type="ORF">L486_04847</name>
</gene>
<feature type="compositionally biased region" description="Low complexity" evidence="2">
    <location>
        <begin position="593"/>
        <end position="611"/>
    </location>
</feature>
<keyword evidence="5" id="KW-1185">Reference proteome</keyword>
<name>A0A1B9IP73_9TREE</name>
<feature type="domain" description="HMG box" evidence="3">
    <location>
        <begin position="354"/>
        <end position="424"/>
    </location>
</feature>
<feature type="compositionally biased region" description="Low complexity" evidence="2">
    <location>
        <begin position="60"/>
        <end position="76"/>
    </location>
</feature>
<sequence>MMQVSNRQRVVDQVGAGTVTASPWSASPCTSTTTSTTGDSRERPQLSIQIHSKHSFDSHSGSPSYRYSTTPSPSIPALSRDSINSNSTRLQTPINHSHHPHNLSSSSFVSPEYSVTDPFQSDSHSKMTTTATQPPQYNSACTFTDTHTAPHHQPYHLAIDYMHETPSQYGHTYDQSILHSQQHLGVQGWEPMISSFTINPQLMEPSPSRSLSPESNASFSPATIATEEVPQPPSTATSTSHIAPRMVITKSNTPSSTDEWYDGPSEWIRSVAESHKQRRESYLANPKAWPKGEGEPKELQPLTDRCRFPHLWEVEQARKDLTEDAVVAKLMKKSEATIAKEFARCQKAGEEFKPPRPMNSAMAFADFRRPQWGDMYSDMKTGSISTWLSAEWRALKDLRPEEFEWWTRVSKKYWDKYVEDYDYKFTRAPNGEGKGSKKRKAKAKENAAREKAIRLSNEAARRSSRRSTSTRGSLAPPMNIILPEQNHHTDQYQPFGSPNVLGLSGMPAHHLTPTATLTPTHNGQIAYATGYFDGYTFPMTEGSRTPSPPQLLTPLEAPHSSHGSHGHHSHSPGPSPYAQAAYFYPTQAQMNYAHQQAQQQQLHQHHQQQQQQHHHQQHLQLNICHNAPQTGFYQPPPPPPTAYEHYTHHQTPTQHQYQQSGTMSHHIPTLAPHNVPSPQ</sequence>
<evidence type="ECO:0000313" key="4">
    <source>
        <dbReference type="EMBL" id="OCF57389.1"/>
    </source>
</evidence>
<dbReference type="GO" id="GO:0003677">
    <property type="term" value="F:DNA binding"/>
    <property type="evidence" value="ECO:0007669"/>
    <property type="project" value="UniProtKB-UniRule"/>
</dbReference>
<dbReference type="OrthoDB" id="2564763at2759"/>
<dbReference type="AlphaFoldDB" id="A0A1B9IP73"/>
<dbReference type="InterPro" id="IPR036910">
    <property type="entry name" value="HMG_box_dom_sf"/>
</dbReference>
<feature type="region of interest" description="Disordered" evidence="2">
    <location>
        <begin position="540"/>
        <end position="579"/>
    </location>
</feature>
<keyword evidence="1" id="KW-0539">Nucleus</keyword>
<dbReference type="Proteomes" id="UP000092583">
    <property type="component" value="Unassembled WGS sequence"/>
</dbReference>
<keyword evidence="1" id="KW-0238">DNA-binding</keyword>
<feature type="compositionally biased region" description="Polar residues" evidence="2">
    <location>
        <begin position="117"/>
        <end position="133"/>
    </location>
</feature>
<evidence type="ECO:0000256" key="2">
    <source>
        <dbReference type="SAM" id="MobiDB-lite"/>
    </source>
</evidence>
<feature type="region of interest" description="Disordered" evidence="2">
    <location>
        <begin position="18"/>
        <end position="109"/>
    </location>
</feature>
<feature type="compositionally biased region" description="Low complexity" evidence="2">
    <location>
        <begin position="649"/>
        <end position="659"/>
    </location>
</feature>
<feature type="compositionally biased region" description="Low complexity" evidence="2">
    <location>
        <begin position="20"/>
        <end position="37"/>
    </location>
</feature>
<dbReference type="STRING" id="1331196.A0A1B9IP73"/>
<evidence type="ECO:0000256" key="1">
    <source>
        <dbReference type="PROSITE-ProRule" id="PRU00267"/>
    </source>
</evidence>
<protein>
    <recommendedName>
        <fullName evidence="3">HMG box domain-containing protein</fullName>
    </recommendedName>
</protein>
<reference evidence="4 5" key="1">
    <citation type="submission" date="2013-07" db="EMBL/GenBank/DDBJ databases">
        <title>The Genome Sequence of Kwoniella mangroviensis CBS10435.</title>
        <authorList>
            <consortium name="The Broad Institute Genome Sequencing Platform"/>
            <person name="Cuomo C."/>
            <person name="Litvintseva A."/>
            <person name="Chen Y."/>
            <person name="Heitman J."/>
            <person name="Sun S."/>
            <person name="Springer D."/>
            <person name="Dromer F."/>
            <person name="Young S.K."/>
            <person name="Zeng Q."/>
            <person name="Gargeya S."/>
            <person name="Fitzgerald M."/>
            <person name="Abouelleil A."/>
            <person name="Alvarado L."/>
            <person name="Berlin A.M."/>
            <person name="Chapman S.B."/>
            <person name="Dewar J."/>
            <person name="Goldberg J."/>
            <person name="Griggs A."/>
            <person name="Gujja S."/>
            <person name="Hansen M."/>
            <person name="Howarth C."/>
            <person name="Imamovic A."/>
            <person name="Larimer J."/>
            <person name="McCowan C."/>
            <person name="Murphy C."/>
            <person name="Pearson M."/>
            <person name="Priest M."/>
            <person name="Roberts A."/>
            <person name="Saif S."/>
            <person name="Shea T."/>
            <person name="Sykes S."/>
            <person name="Wortman J."/>
            <person name="Nusbaum C."/>
            <person name="Birren B."/>
        </authorList>
    </citation>
    <scope>NUCLEOTIDE SEQUENCE [LARGE SCALE GENOMIC DNA]</scope>
    <source>
        <strain evidence="4 5">CBS 10435</strain>
    </source>
</reference>
<dbReference type="Gene3D" id="1.10.30.10">
    <property type="entry name" value="High mobility group box domain"/>
    <property type="match status" value="1"/>
</dbReference>
<dbReference type="PROSITE" id="PS50118">
    <property type="entry name" value="HMG_BOX_2"/>
    <property type="match status" value="1"/>
</dbReference>
<evidence type="ECO:0000313" key="5">
    <source>
        <dbReference type="Proteomes" id="UP000092583"/>
    </source>
</evidence>
<feature type="DNA-binding region" description="HMG box" evidence="1">
    <location>
        <begin position="354"/>
        <end position="424"/>
    </location>
</feature>
<reference evidence="5" key="2">
    <citation type="submission" date="2013-12" db="EMBL/GenBank/DDBJ databases">
        <title>Evolution of pathogenesis and genome organization in the Tremellales.</title>
        <authorList>
            <person name="Cuomo C."/>
            <person name="Litvintseva A."/>
            <person name="Heitman J."/>
            <person name="Chen Y."/>
            <person name="Sun S."/>
            <person name="Springer D."/>
            <person name="Dromer F."/>
            <person name="Young S."/>
            <person name="Zeng Q."/>
            <person name="Chapman S."/>
            <person name="Gujja S."/>
            <person name="Saif S."/>
            <person name="Birren B."/>
        </authorList>
    </citation>
    <scope>NUCLEOTIDE SEQUENCE [LARGE SCALE GENOMIC DNA]</scope>
    <source>
        <strain evidence="5">CBS 10435</strain>
    </source>
</reference>
<organism evidence="4 5">
    <name type="scientific">Kwoniella mangroviensis CBS 10435</name>
    <dbReference type="NCBI Taxonomy" id="1331196"/>
    <lineage>
        <taxon>Eukaryota</taxon>
        <taxon>Fungi</taxon>
        <taxon>Dikarya</taxon>
        <taxon>Basidiomycota</taxon>
        <taxon>Agaricomycotina</taxon>
        <taxon>Tremellomycetes</taxon>
        <taxon>Tremellales</taxon>
        <taxon>Cryptococcaceae</taxon>
        <taxon>Kwoniella</taxon>
    </lineage>
</organism>
<proteinExistence type="predicted"/>
<feature type="region of interest" description="Disordered" evidence="2">
    <location>
        <begin position="114"/>
        <end position="133"/>
    </location>
</feature>
<feature type="compositionally biased region" description="Basic and acidic residues" evidence="2">
    <location>
        <begin position="443"/>
        <end position="453"/>
    </location>
</feature>